<dbReference type="EMBL" id="CP034159">
    <property type="protein sequence ID" value="AZI33582.1"/>
    <property type="molecule type" value="Genomic_DNA"/>
</dbReference>
<evidence type="ECO:0000313" key="3">
    <source>
        <dbReference type="Proteomes" id="UP000270185"/>
    </source>
</evidence>
<name>A0A3G8XK52_9FLAO</name>
<sequence length="181" mass="19947">MKEFDIEKLKRENVFTEPEGFFEDMQRKVIAQTVPPKKGKIIKLNWAYTAAAAIALIFGFTIFINSDPAAEATPAVVTTTSAPAQSATYGLSDNSAIDSNANTKDIVQNDLTFEEQNYPKKTTKEAVIAKPQTANFASKKENIKPQTSELQVDQILASFTSAELADVGKNSEQDIYLDLYN</sequence>
<keyword evidence="3" id="KW-1185">Reference proteome</keyword>
<dbReference type="KEGG" id="ccas:EIB73_10465"/>
<reference evidence="3" key="1">
    <citation type="submission" date="2018-11" db="EMBL/GenBank/DDBJ databases">
        <title>Proposal to divide the Flavobacteriaceae and reorganize its genera based on Amino Acid Identity values calculated from whole genome sequences.</title>
        <authorList>
            <person name="Nicholson A.C."/>
            <person name="Gulvik C.A."/>
            <person name="Whitney A.M."/>
            <person name="Humrighouse B.W."/>
            <person name="Bell M."/>
            <person name="Holmes B."/>
            <person name="Steigerwalt A.G."/>
            <person name="Villarma A."/>
            <person name="Sheth M."/>
            <person name="Batra D."/>
            <person name="Pryor J."/>
            <person name="Bernardet J.-F."/>
            <person name="Hugo C."/>
            <person name="Kampfer P."/>
            <person name="Newman J.D."/>
            <person name="McQuiston J.R."/>
        </authorList>
    </citation>
    <scope>NUCLEOTIDE SEQUENCE [LARGE SCALE GENOMIC DNA]</scope>
    <source>
        <strain evidence="3">G0081</strain>
    </source>
</reference>
<dbReference type="AlphaFoldDB" id="A0A3G8XK52"/>
<feature type="transmembrane region" description="Helical" evidence="1">
    <location>
        <begin position="46"/>
        <end position="64"/>
    </location>
</feature>
<keyword evidence="1" id="KW-0812">Transmembrane</keyword>
<evidence type="ECO:0000313" key="2">
    <source>
        <dbReference type="EMBL" id="AZI33582.1"/>
    </source>
</evidence>
<dbReference type="Proteomes" id="UP000270185">
    <property type="component" value="Chromosome"/>
</dbReference>
<keyword evidence="1" id="KW-1133">Transmembrane helix</keyword>
<proteinExistence type="predicted"/>
<keyword evidence="1" id="KW-0472">Membrane</keyword>
<dbReference type="RefSeq" id="WP_125025183.1">
    <property type="nucleotide sequence ID" value="NZ_CP034159.1"/>
</dbReference>
<protein>
    <submittedName>
        <fullName evidence="2">Uncharacterized protein</fullName>
    </submittedName>
</protein>
<accession>A0A3G8XK52</accession>
<organism evidence="2 3">
    <name type="scientific">Kaistella carnis</name>
    <dbReference type="NCBI Taxonomy" id="1241979"/>
    <lineage>
        <taxon>Bacteria</taxon>
        <taxon>Pseudomonadati</taxon>
        <taxon>Bacteroidota</taxon>
        <taxon>Flavobacteriia</taxon>
        <taxon>Flavobacteriales</taxon>
        <taxon>Weeksellaceae</taxon>
        <taxon>Chryseobacterium group</taxon>
        <taxon>Kaistella</taxon>
    </lineage>
</organism>
<evidence type="ECO:0000256" key="1">
    <source>
        <dbReference type="SAM" id="Phobius"/>
    </source>
</evidence>
<dbReference type="OrthoDB" id="1273588at2"/>
<gene>
    <name evidence="2" type="ORF">EIB73_10465</name>
</gene>